<dbReference type="PANTHER" id="PTHR41294">
    <property type="entry name" value="CADMIUM-INDUCED PROTEIN CADI"/>
    <property type="match status" value="1"/>
</dbReference>
<reference evidence="2 3" key="1">
    <citation type="submission" date="2018-07" db="EMBL/GenBank/DDBJ databases">
        <title>Venubactetium sediminum gen. nov., sp. nov., isolated from a marine solar saltern.</title>
        <authorList>
            <person name="Wang S."/>
        </authorList>
    </citation>
    <scope>NUCLEOTIDE SEQUENCE [LARGE SCALE GENOMIC DNA]</scope>
    <source>
        <strain evidence="2 3">WD2A32</strain>
    </source>
</reference>
<comment type="caution">
    <text evidence="2">The sequence shown here is derived from an EMBL/GenBank/DDBJ whole genome shotgun (WGS) entry which is preliminary data.</text>
</comment>
<gene>
    <name evidence="2" type="ORF">DRB17_10920</name>
</gene>
<sequence>MKPRLTHLALHVRDFEACVAFYREYCDMRVVHERPGHELGERIVWMSEPGREKEFVFVLLPGGPGRERAEGDVSHLGFAVGSRAEVDAKAEQGRAGGCLLLSPIDEGYPVGYFCCLEDPDGNIVEFSYGQPLGPGAEEHDADTIG</sequence>
<organism evidence="2 3">
    <name type="scientific">Ferruginivarius sediminum</name>
    <dbReference type="NCBI Taxonomy" id="2661937"/>
    <lineage>
        <taxon>Bacteria</taxon>
        <taxon>Pseudomonadati</taxon>
        <taxon>Pseudomonadota</taxon>
        <taxon>Alphaproteobacteria</taxon>
        <taxon>Rhodospirillales</taxon>
        <taxon>Rhodospirillaceae</taxon>
        <taxon>Ferruginivarius</taxon>
    </lineage>
</organism>
<dbReference type="Proteomes" id="UP000253941">
    <property type="component" value="Unassembled WGS sequence"/>
</dbReference>
<evidence type="ECO:0000259" key="1">
    <source>
        <dbReference type="PROSITE" id="PS51819"/>
    </source>
</evidence>
<dbReference type="InterPro" id="IPR029068">
    <property type="entry name" value="Glyas_Bleomycin-R_OHBP_Dase"/>
</dbReference>
<dbReference type="InterPro" id="IPR052393">
    <property type="entry name" value="Cadmium-induced_rsp"/>
</dbReference>
<dbReference type="AlphaFoldDB" id="A0A369T8S3"/>
<accession>A0A369T8S3</accession>
<dbReference type="GO" id="GO:0046686">
    <property type="term" value="P:response to cadmium ion"/>
    <property type="evidence" value="ECO:0007669"/>
    <property type="project" value="TreeGrafter"/>
</dbReference>
<evidence type="ECO:0000313" key="3">
    <source>
        <dbReference type="Proteomes" id="UP000253941"/>
    </source>
</evidence>
<feature type="domain" description="VOC" evidence="1">
    <location>
        <begin position="4"/>
        <end position="129"/>
    </location>
</feature>
<dbReference type="RefSeq" id="WP_114582246.1">
    <property type="nucleotide sequence ID" value="NZ_QPMH01000009.1"/>
</dbReference>
<dbReference type="Pfam" id="PF00903">
    <property type="entry name" value="Glyoxalase"/>
    <property type="match status" value="1"/>
</dbReference>
<dbReference type="PANTHER" id="PTHR41294:SF1">
    <property type="entry name" value="CADMIUM-INDUCED PROTEIN CADI"/>
    <property type="match status" value="1"/>
</dbReference>
<dbReference type="CDD" id="cd06587">
    <property type="entry name" value="VOC"/>
    <property type="match status" value="1"/>
</dbReference>
<keyword evidence="3" id="KW-1185">Reference proteome</keyword>
<dbReference type="InterPro" id="IPR037523">
    <property type="entry name" value="VOC_core"/>
</dbReference>
<dbReference type="SUPFAM" id="SSF54593">
    <property type="entry name" value="Glyoxalase/Bleomycin resistance protein/Dihydroxybiphenyl dioxygenase"/>
    <property type="match status" value="1"/>
</dbReference>
<dbReference type="InterPro" id="IPR004360">
    <property type="entry name" value="Glyas_Fos-R_dOase_dom"/>
</dbReference>
<proteinExistence type="predicted"/>
<dbReference type="Gene3D" id="3.10.180.10">
    <property type="entry name" value="2,3-Dihydroxybiphenyl 1,2-Dioxygenase, domain 1"/>
    <property type="match status" value="1"/>
</dbReference>
<protein>
    <submittedName>
        <fullName evidence="2">VOC family protein</fullName>
    </submittedName>
</protein>
<name>A0A369T8S3_9PROT</name>
<dbReference type="PROSITE" id="PS51819">
    <property type="entry name" value="VOC"/>
    <property type="match status" value="1"/>
</dbReference>
<dbReference type="EMBL" id="QPMH01000009">
    <property type="protein sequence ID" value="RDD61703.1"/>
    <property type="molecule type" value="Genomic_DNA"/>
</dbReference>
<evidence type="ECO:0000313" key="2">
    <source>
        <dbReference type="EMBL" id="RDD61703.1"/>
    </source>
</evidence>